<organism evidence="1">
    <name type="scientific">Rhizophagus irregularis (strain DAOM 181602 / DAOM 197198 / MUCL 43194)</name>
    <name type="common">Arbuscular mycorrhizal fungus</name>
    <name type="synonym">Glomus intraradices</name>
    <dbReference type="NCBI Taxonomy" id="747089"/>
    <lineage>
        <taxon>Eukaryota</taxon>
        <taxon>Fungi</taxon>
        <taxon>Fungi incertae sedis</taxon>
        <taxon>Mucoromycota</taxon>
        <taxon>Glomeromycotina</taxon>
        <taxon>Glomeromycetes</taxon>
        <taxon>Glomerales</taxon>
        <taxon>Glomeraceae</taxon>
        <taxon>Rhizophagus</taxon>
    </lineage>
</organism>
<gene>
    <name evidence="1" type="ORF">GLOINDRAFT_333980</name>
</gene>
<proteinExistence type="predicted"/>
<protein>
    <submittedName>
        <fullName evidence="1">Uncharacterized protein</fullName>
    </submittedName>
</protein>
<evidence type="ECO:0000313" key="1">
    <source>
        <dbReference type="EMBL" id="ESA07193.1"/>
    </source>
</evidence>
<dbReference type="EMBL" id="KI290633">
    <property type="protein sequence ID" value="ESA07193.1"/>
    <property type="molecule type" value="Genomic_DNA"/>
</dbReference>
<reference evidence="1" key="1">
    <citation type="submission" date="2013-07" db="EMBL/GenBank/DDBJ databases">
        <title>The genome of an arbuscular mycorrhizal fungus provides insights into the evolution of the oldest plant symbiosis.</title>
        <authorList>
            <consortium name="DOE Joint Genome Institute"/>
            <person name="Tisserant E."/>
            <person name="Malbreil M."/>
            <person name="Kuo A."/>
            <person name="Kohler A."/>
            <person name="Symeonidi A."/>
            <person name="Balestrini R."/>
            <person name="Charron P."/>
            <person name="Duensing N."/>
            <person name="Frei-dit-Frey N."/>
            <person name="Gianinazzi-Pearson V."/>
            <person name="Gilbert B."/>
            <person name="Handa Y."/>
            <person name="Hijri M."/>
            <person name="Kaul R."/>
            <person name="Kawaguchi M."/>
            <person name="Krajinski F."/>
            <person name="Lammers P."/>
            <person name="Lapierre D."/>
            <person name="Masclaux F.G."/>
            <person name="Murat C."/>
            <person name="Morin E."/>
            <person name="Ndikumana S."/>
            <person name="Pagni M."/>
            <person name="Petitpierre D."/>
            <person name="Requena N."/>
            <person name="Rosikiewicz P."/>
            <person name="Riley R."/>
            <person name="Saito K."/>
            <person name="San Clemente H."/>
            <person name="Shapiro H."/>
            <person name="van Tuinen D."/>
            <person name="Becard G."/>
            <person name="Bonfante P."/>
            <person name="Paszkowski U."/>
            <person name="Shachar-Hill Y."/>
            <person name="Young J.P."/>
            <person name="Sanders I.R."/>
            <person name="Henrissat B."/>
            <person name="Rensing S.A."/>
            <person name="Grigoriev I.V."/>
            <person name="Corradi N."/>
            <person name="Roux C."/>
            <person name="Martin F."/>
        </authorList>
    </citation>
    <scope>NUCLEOTIDE SEQUENCE</scope>
    <source>
        <strain evidence="1">DAOM 197198</strain>
    </source>
</reference>
<dbReference type="AlphaFoldDB" id="U9TLM2"/>
<accession>U9TLM2</accession>
<name>U9TLM2_RHIID</name>
<sequence>MTSYNTPNTPLPLTSHYNTVHMDTKTSLLEHSFFSKKDISSCECDHIKNVHM</sequence>
<dbReference type="HOGENOM" id="CLU_3088434_0_0_1"/>